<protein>
    <recommendedName>
        <fullName evidence="3">ThuA-like domain-containing protein</fullName>
    </recommendedName>
</protein>
<gene>
    <name evidence="1" type="ORF">EOD42_24135</name>
</gene>
<evidence type="ECO:0000313" key="1">
    <source>
        <dbReference type="EMBL" id="RVT89984.1"/>
    </source>
</evidence>
<organism evidence="1 2">
    <name type="scientific">Rhodovarius crocodyli</name>
    <dbReference type="NCBI Taxonomy" id="1979269"/>
    <lineage>
        <taxon>Bacteria</taxon>
        <taxon>Pseudomonadati</taxon>
        <taxon>Pseudomonadota</taxon>
        <taxon>Alphaproteobacteria</taxon>
        <taxon>Acetobacterales</taxon>
        <taxon>Roseomonadaceae</taxon>
        <taxon>Rhodovarius</taxon>
    </lineage>
</organism>
<sequence>MPSILMLTYGHAAETGAALRRFAAPGRDVVPRDQYALDEEPLEHHAALVIGMHADQRHLAARAGRLAGYLAQGGTIAASGHLAYPFLPDVSGFQPLPTGHLDDLRIHREAAHPIWAGVSEQDLTFRRGVAGFYGRGWHIPPPRARVLHSVGREHRPLDIMWRHGKGRVLLHGGNDLWSFGAGDIARNLFDWLLAGPEVL</sequence>
<dbReference type="OrthoDB" id="2583792at2"/>
<dbReference type="InterPro" id="IPR029062">
    <property type="entry name" value="Class_I_gatase-like"/>
</dbReference>
<dbReference type="Gene3D" id="3.40.50.880">
    <property type="match status" value="1"/>
</dbReference>
<evidence type="ECO:0000313" key="2">
    <source>
        <dbReference type="Proteomes" id="UP000282957"/>
    </source>
</evidence>
<dbReference type="AlphaFoldDB" id="A0A437LX71"/>
<reference evidence="1 2" key="1">
    <citation type="submission" date="2019-01" db="EMBL/GenBank/DDBJ databases">
        <authorList>
            <person name="Chen W.-M."/>
        </authorList>
    </citation>
    <scope>NUCLEOTIDE SEQUENCE [LARGE SCALE GENOMIC DNA]</scope>
    <source>
        <strain evidence="1 2">CCP-6</strain>
    </source>
</reference>
<dbReference type="Proteomes" id="UP000282957">
    <property type="component" value="Unassembled WGS sequence"/>
</dbReference>
<name>A0A437LX71_9PROT</name>
<accession>A0A437LX71</accession>
<evidence type="ECO:0008006" key="3">
    <source>
        <dbReference type="Google" id="ProtNLM"/>
    </source>
</evidence>
<dbReference type="RefSeq" id="WP_127790166.1">
    <property type="nucleotide sequence ID" value="NZ_SACL01000015.1"/>
</dbReference>
<proteinExistence type="predicted"/>
<keyword evidence="2" id="KW-1185">Reference proteome</keyword>
<dbReference type="EMBL" id="SACL01000015">
    <property type="protein sequence ID" value="RVT89984.1"/>
    <property type="molecule type" value="Genomic_DNA"/>
</dbReference>
<dbReference type="SUPFAM" id="SSF52317">
    <property type="entry name" value="Class I glutamine amidotransferase-like"/>
    <property type="match status" value="1"/>
</dbReference>
<comment type="caution">
    <text evidence="1">The sequence shown here is derived from an EMBL/GenBank/DDBJ whole genome shotgun (WGS) entry which is preliminary data.</text>
</comment>